<evidence type="ECO:0000313" key="3">
    <source>
        <dbReference type="Proteomes" id="UP000267049"/>
    </source>
</evidence>
<sequence>MASIPMPPRSRRCWTTPGARCVRCWSTPPPQRLPLRPARRHAASNPDSGRRRARRCGAVPPSNQGSRAMRPRAMNRLKNHAAPTTLLALCLALGLVLVGCNRTDTASSSASDTGKPGRGLVVGNLSLDGGTITVGADNGSRARIAPNGDLSIDGKQVALTAEQRALTLRYRAQLETMVAEGAKVGAAGVALAGKAIGSVVEGLATGNPDGIGDKIDAEAGKLETQAKQLCLRAKDIQQAQDALVAALPEFQPFAKIDHDDNDCR</sequence>
<name>A0A3M8T1E4_9GAMM</name>
<dbReference type="AlphaFoldDB" id="A0A3M8T1E4"/>
<accession>A0A3M8T1E4</accession>
<comment type="caution">
    <text evidence="2">The sequence shown here is derived from an EMBL/GenBank/DDBJ whole genome shotgun (WGS) entry which is preliminary data.</text>
</comment>
<gene>
    <name evidence="2" type="ORF">EER27_05995</name>
</gene>
<dbReference type="EMBL" id="RIBS01000002">
    <property type="protein sequence ID" value="RNF85314.1"/>
    <property type="molecule type" value="Genomic_DNA"/>
</dbReference>
<evidence type="ECO:0000313" key="2">
    <source>
        <dbReference type="EMBL" id="RNF85314.1"/>
    </source>
</evidence>
<evidence type="ECO:0000256" key="1">
    <source>
        <dbReference type="SAM" id="MobiDB-lite"/>
    </source>
</evidence>
<dbReference type="Pfam" id="PF11101">
    <property type="entry name" value="DUF2884"/>
    <property type="match status" value="1"/>
</dbReference>
<dbReference type="Proteomes" id="UP000267049">
    <property type="component" value="Unassembled WGS sequence"/>
</dbReference>
<organism evidence="2 3">
    <name type="scientific">Montanilutibacter psychrotolerans</name>
    <dbReference type="NCBI Taxonomy" id="1327343"/>
    <lineage>
        <taxon>Bacteria</taxon>
        <taxon>Pseudomonadati</taxon>
        <taxon>Pseudomonadota</taxon>
        <taxon>Gammaproteobacteria</taxon>
        <taxon>Lysobacterales</taxon>
        <taxon>Lysobacteraceae</taxon>
        <taxon>Montanilutibacter</taxon>
    </lineage>
</organism>
<dbReference type="InterPro" id="IPR021307">
    <property type="entry name" value="DUF2884"/>
</dbReference>
<feature type="region of interest" description="Disordered" evidence="1">
    <location>
        <begin position="26"/>
        <end position="68"/>
    </location>
</feature>
<reference evidence="2 3" key="1">
    <citation type="submission" date="2018-11" db="EMBL/GenBank/DDBJ databases">
        <title>Lysobacter cryohumiis sp. nov., isolated from soil in the Tianshan Mountains, Xinjiang, China.</title>
        <authorList>
            <person name="Luo Y."/>
            <person name="Sheng H."/>
        </authorList>
    </citation>
    <scope>NUCLEOTIDE SEQUENCE [LARGE SCALE GENOMIC DNA]</scope>
    <source>
        <strain evidence="2 3">ZS60</strain>
    </source>
</reference>
<proteinExistence type="predicted"/>
<protein>
    <submittedName>
        <fullName evidence="2">DUF2884 family protein</fullName>
    </submittedName>
</protein>
<keyword evidence="3" id="KW-1185">Reference proteome</keyword>
<dbReference type="OrthoDB" id="6057407at2"/>